<proteinExistence type="inferred from homology"/>
<comment type="catalytic activity">
    <reaction evidence="8">
        <text>RNA(n) + a ribonucleoside 5'-triphosphate = RNA(n+1) + diphosphate</text>
        <dbReference type="Rhea" id="RHEA:21248"/>
        <dbReference type="Rhea" id="RHEA-COMP:14527"/>
        <dbReference type="Rhea" id="RHEA-COMP:17342"/>
        <dbReference type="ChEBI" id="CHEBI:33019"/>
        <dbReference type="ChEBI" id="CHEBI:61557"/>
        <dbReference type="ChEBI" id="CHEBI:140395"/>
        <dbReference type="EC" id="2.7.7.6"/>
    </reaction>
</comment>
<evidence type="ECO:0000259" key="9">
    <source>
        <dbReference type="Pfam" id="PF00940"/>
    </source>
</evidence>
<keyword evidence="4" id="KW-0240">DNA-directed RNA polymerase</keyword>
<comment type="similarity">
    <text evidence="2">Belongs to the phage and mitochondrial RNA polymerase family.</text>
</comment>
<name>A0ABD3DXH1_9LAMI</name>
<dbReference type="GO" id="GO:0003899">
    <property type="term" value="F:DNA-directed RNA polymerase activity"/>
    <property type="evidence" value="ECO:0007669"/>
    <property type="project" value="UniProtKB-EC"/>
</dbReference>
<evidence type="ECO:0000256" key="2">
    <source>
        <dbReference type="ARBA" id="ARBA00009493"/>
    </source>
</evidence>
<protein>
    <recommendedName>
        <fullName evidence="3">DNA-directed RNA polymerase</fullName>
        <ecNumber evidence="3">2.7.7.6</ecNumber>
    </recommendedName>
</protein>
<dbReference type="InterPro" id="IPR046950">
    <property type="entry name" value="DNA-dir_Rpol_C_phage-type"/>
</dbReference>
<dbReference type="SUPFAM" id="SSF56672">
    <property type="entry name" value="DNA/RNA polymerases"/>
    <property type="match status" value="1"/>
</dbReference>
<accession>A0ABD3DXH1</accession>
<dbReference type="Proteomes" id="UP001632038">
    <property type="component" value="Unassembled WGS sequence"/>
</dbReference>
<evidence type="ECO:0000256" key="3">
    <source>
        <dbReference type="ARBA" id="ARBA00012418"/>
    </source>
</evidence>
<gene>
    <name evidence="10" type="primary">rpom-1</name>
    <name evidence="10" type="ORF">CASFOL_009586</name>
</gene>
<evidence type="ECO:0000256" key="6">
    <source>
        <dbReference type="ARBA" id="ARBA00022695"/>
    </source>
</evidence>
<dbReference type="PANTHER" id="PTHR10102">
    <property type="entry name" value="DNA-DIRECTED RNA POLYMERASE, MITOCHONDRIAL"/>
    <property type="match status" value="1"/>
</dbReference>
<evidence type="ECO:0000313" key="10">
    <source>
        <dbReference type="EMBL" id="KAL3646619.1"/>
    </source>
</evidence>
<comment type="function">
    <text evidence="1">DNA-dependent RNA polymerase catalyzes the transcription of DNA into RNA using the four ribonucleoside triphosphates as substrates.</text>
</comment>
<dbReference type="EMBL" id="JAVIJP010000012">
    <property type="protein sequence ID" value="KAL3646619.1"/>
    <property type="molecule type" value="Genomic_DNA"/>
</dbReference>
<reference evidence="11" key="1">
    <citation type="journal article" date="2024" name="IScience">
        <title>Strigolactones Initiate the Formation of Haustorium-like Structures in Castilleja.</title>
        <authorList>
            <person name="Buerger M."/>
            <person name="Peterson D."/>
            <person name="Chory J."/>
        </authorList>
    </citation>
    <scope>NUCLEOTIDE SEQUENCE [LARGE SCALE GENOMIC DNA]</scope>
</reference>
<evidence type="ECO:0000256" key="1">
    <source>
        <dbReference type="ARBA" id="ARBA00004026"/>
    </source>
</evidence>
<keyword evidence="7" id="KW-0804">Transcription</keyword>
<organism evidence="10 11">
    <name type="scientific">Castilleja foliolosa</name>
    <dbReference type="NCBI Taxonomy" id="1961234"/>
    <lineage>
        <taxon>Eukaryota</taxon>
        <taxon>Viridiplantae</taxon>
        <taxon>Streptophyta</taxon>
        <taxon>Embryophyta</taxon>
        <taxon>Tracheophyta</taxon>
        <taxon>Spermatophyta</taxon>
        <taxon>Magnoliopsida</taxon>
        <taxon>eudicotyledons</taxon>
        <taxon>Gunneridae</taxon>
        <taxon>Pentapetalae</taxon>
        <taxon>asterids</taxon>
        <taxon>lamiids</taxon>
        <taxon>Lamiales</taxon>
        <taxon>Orobanchaceae</taxon>
        <taxon>Pedicularideae</taxon>
        <taxon>Castillejinae</taxon>
        <taxon>Castilleja</taxon>
    </lineage>
</organism>
<comment type="caution">
    <text evidence="10">The sequence shown here is derived from an EMBL/GenBank/DDBJ whole genome shotgun (WGS) entry which is preliminary data.</text>
</comment>
<keyword evidence="11" id="KW-1185">Reference proteome</keyword>
<evidence type="ECO:0000256" key="5">
    <source>
        <dbReference type="ARBA" id="ARBA00022679"/>
    </source>
</evidence>
<evidence type="ECO:0000313" key="11">
    <source>
        <dbReference type="Proteomes" id="UP001632038"/>
    </source>
</evidence>
<dbReference type="PANTHER" id="PTHR10102:SF8">
    <property type="entry name" value="DNA-DIRECTED RNA POLYMERASE-RELATED"/>
    <property type="match status" value="1"/>
</dbReference>
<sequence length="1017" mass="119980">MTDQATNFEYSQETRDSINFFLARPEALISSLKNNFIRAHGSHIKDTDKEVVLINFWYDYFSTKLPKKMDEIECEETSDKIPPEGNLLQNDGRTIRNDVSRSVFTKTYKDKVFKLLEKYKNTDLCYDDLYRIQKEIESLTMYFNEENIFSRSPSLIKEMSSGDQLSAKEYLMCKYKLDKRTDGRLKVVTSKDQMREKGTELLDVLTPQEKRLLDKFGHHTIEALLIHILSSLFSSENLVKVAALVDRIESAVRQNASILSNYKNYAVDINEKCDIPKKDPLRLPFGKALVEFLVERKMIQIREKDDDLSQPKIQKKKKSYYLSKSLYAECLFNPALLPVRMNLPMIYPPLEWKSTCPPEKTWLDISDLRGGYLTCNSSEIYSQYRLLSSMNINNFHIYFGLNKDQKSHDKAGKLCDIMNKLQKQAFQINKSFLDELTSNMNFYVEYGYLMPYYLTHFNMSGDSSLLREIYSKNKEVQDICTYNQLLQVMYTNIQQARYERTILLLAKAYEGYVFYLPAFLDFRGRIYRSGILHFHERDLARSLIQFADDNQYSISNESETRRKLILSLIESTSYHYRKFSTYKEAIAFHLDQRESIQNNNWWWGKNKSPRDLVYRELAKKASYDAKNPFQFLSQLQCLEDLRGFSDDKEAIRYMNSFPITKDASASAYQIMSYFMLNETMAIRTNLIQSKEKEGILDIYDFFRVELLSFLKKNLEEEVYTSISDLFSRKLVKSIYMPLIYGKTLMSTNEDLKAVLFQYITYKECMNITRLCFEFWSTKYEEMDCLIRLIRVIGWFASACDRAVLYPTEYFHTCQDYRVMVPNCIWVYDKQSQKRRKVTLRVSSDKRDSKKTEVSTFVNFIHQKDAYIAMKVVDSMTHNSPIYTVHDNFISNVQNSGKLPKIYLQTIKDLGPPLRIINEFLINNLFIPVNKNKGGYNTRPDRPIPEEVLDDYLGLNIPDHIQKDKRRRNAWDNNVCRLKTYYSKYVNNVTGGSYRWEDHQKKWEKFKKQLDGDYCIHL</sequence>
<evidence type="ECO:0000256" key="7">
    <source>
        <dbReference type="ARBA" id="ARBA00023163"/>
    </source>
</evidence>
<feature type="domain" description="DNA-directed RNA polymerase C-terminal" evidence="9">
    <location>
        <begin position="621"/>
        <end position="898"/>
    </location>
</feature>
<dbReference type="InterPro" id="IPR043502">
    <property type="entry name" value="DNA/RNA_pol_sf"/>
</dbReference>
<evidence type="ECO:0000256" key="8">
    <source>
        <dbReference type="ARBA" id="ARBA00048552"/>
    </source>
</evidence>
<dbReference type="AlphaFoldDB" id="A0ABD3DXH1"/>
<keyword evidence="5 10" id="KW-0808">Transferase</keyword>
<dbReference type="Pfam" id="PF00940">
    <property type="entry name" value="RNA_pol"/>
    <property type="match status" value="1"/>
</dbReference>
<dbReference type="InterPro" id="IPR002092">
    <property type="entry name" value="DNA-dir_Rpol_phage-type"/>
</dbReference>
<dbReference type="EC" id="2.7.7.6" evidence="3"/>
<keyword evidence="6 10" id="KW-0548">Nucleotidyltransferase</keyword>
<evidence type="ECO:0000256" key="4">
    <source>
        <dbReference type="ARBA" id="ARBA00022478"/>
    </source>
</evidence>
<dbReference type="GO" id="GO:0000428">
    <property type="term" value="C:DNA-directed RNA polymerase complex"/>
    <property type="evidence" value="ECO:0007669"/>
    <property type="project" value="UniProtKB-KW"/>
</dbReference>